<feature type="coiled-coil region" evidence="4">
    <location>
        <begin position="537"/>
        <end position="635"/>
    </location>
</feature>
<name>A0A5A8CU11_CAFRO</name>
<evidence type="ECO:0000256" key="5">
    <source>
        <dbReference type="SAM" id="MobiDB-lite"/>
    </source>
</evidence>
<feature type="coiled-coil region" evidence="4">
    <location>
        <begin position="469"/>
        <end position="510"/>
    </location>
</feature>
<evidence type="ECO:0000256" key="2">
    <source>
        <dbReference type="ARBA" id="ARBA00023054"/>
    </source>
</evidence>
<evidence type="ECO:0000256" key="1">
    <source>
        <dbReference type="ARBA" id="ARBA00004138"/>
    </source>
</evidence>
<dbReference type="InterPro" id="IPR051885">
    <property type="entry name" value="CC_CF"/>
</dbReference>
<dbReference type="PANTHER" id="PTHR15654:SF1">
    <property type="entry name" value="COILED-COIL DOMAIN-CONTAINING PROTEIN 96"/>
    <property type="match status" value="1"/>
</dbReference>
<evidence type="ECO:0000259" key="6">
    <source>
        <dbReference type="Pfam" id="PF13870"/>
    </source>
</evidence>
<comment type="subcellular location">
    <subcellularLocation>
        <location evidence="1">Cell projection</location>
        <location evidence="1">Cilium</location>
    </subcellularLocation>
</comment>
<dbReference type="Proteomes" id="UP000323011">
    <property type="component" value="Unassembled WGS sequence"/>
</dbReference>
<dbReference type="GO" id="GO:0060271">
    <property type="term" value="P:cilium assembly"/>
    <property type="evidence" value="ECO:0007669"/>
    <property type="project" value="TreeGrafter"/>
</dbReference>
<dbReference type="GO" id="GO:0005930">
    <property type="term" value="C:axoneme"/>
    <property type="evidence" value="ECO:0007669"/>
    <property type="project" value="TreeGrafter"/>
</dbReference>
<gene>
    <name evidence="7" type="ORF">FNF29_00674</name>
</gene>
<feature type="domain" description="CCDC113/CCDC96 coiled-coil" evidence="6">
    <location>
        <begin position="628"/>
        <end position="797"/>
    </location>
</feature>
<dbReference type="GO" id="GO:0036064">
    <property type="term" value="C:ciliary basal body"/>
    <property type="evidence" value="ECO:0007669"/>
    <property type="project" value="TreeGrafter"/>
</dbReference>
<dbReference type="AlphaFoldDB" id="A0A5A8CU11"/>
<accession>A0A5A8CU11</accession>
<feature type="compositionally biased region" description="Basic and acidic residues" evidence="5">
    <location>
        <begin position="408"/>
        <end position="417"/>
    </location>
</feature>
<feature type="region of interest" description="Disordered" evidence="5">
    <location>
        <begin position="357"/>
        <end position="466"/>
    </location>
</feature>
<evidence type="ECO:0000313" key="8">
    <source>
        <dbReference type="Proteomes" id="UP000323011"/>
    </source>
</evidence>
<evidence type="ECO:0000256" key="3">
    <source>
        <dbReference type="ARBA" id="ARBA00023273"/>
    </source>
</evidence>
<reference evidence="7 8" key="1">
    <citation type="submission" date="2019-07" db="EMBL/GenBank/DDBJ databases">
        <title>Genomes of Cafeteria roenbergensis.</title>
        <authorList>
            <person name="Fischer M.G."/>
            <person name="Hackl T."/>
            <person name="Roman M."/>
        </authorList>
    </citation>
    <scope>NUCLEOTIDE SEQUENCE [LARGE SCALE GENOMIC DNA]</scope>
    <source>
        <strain evidence="7 8">BVI</strain>
    </source>
</reference>
<dbReference type="InterPro" id="IPR025254">
    <property type="entry name" value="CCDC113/CCDC96_CC"/>
</dbReference>
<dbReference type="Pfam" id="PF13870">
    <property type="entry name" value="CCDC113_CCDC96_CC"/>
    <property type="match status" value="1"/>
</dbReference>
<keyword evidence="8" id="KW-1185">Reference proteome</keyword>
<keyword evidence="3" id="KW-0966">Cell projection</keyword>
<sequence>MAGATAADDNWELSSELTAAVGRALEHEGRVQLSASAALQSLAQARAIELASEAPVAPASLAWYSARGCERAVREIFLLSSESEGGLGARLPQGASTLILPPSLWQQLVSLGSAGAAIGDEDAEALSSELAVLLEPARASLDGGLVGAGAWLPLAGEAGDEVLLIAIAGPASAEPVEALVCSAPDSQEACEPSNCMRDAEETRVSFRARAGASLVAVGFDAEGMPTVALPAAPDEAGYSVVLPPGLALAVVCEVQGGLPSGLEEASGDSLLDVLAAVWGGAVGVALGRGLSAGWLGGAFAAAEAAAAVRRAGSDMLTDEEAAREVMAAFDAGATAAHPEDGAGGNPAAEADARLEHGADGDARGPADGGGEQDAAGGDSPGTLASGEAAGPQPGGEEEEEAAAAADGMDGHGGHGELDGQASPVAAGGLVGPSDAETDADAEFGRRDASGWGDRHAMPSSGDEQRLMEAEAAAEATAALEAERQDLEDRLAEAVSDHEALSEDNRALQRRALLFFLEKNEGAGRAAGGAAAAAAASSADKEERYNELLAELRSANQKLALAEESFQAKAGRLHARLKGERERLDLVRTKLAEFQAEVCDKASHTVTGKGLPKIQAAQWEAEAATLREMVSGARQQFEYDSLRLGRLEQSARAREDVGGGLSTIDFEQLKIENATVHEKIEDRQDELRKLRSKMTTTVQVLTHVREKLQFVQAEADALHAKAAAVEAEVAAQRAALAGSKRQREKQRTLIDRRKTARGFAHSDRLAIDFETRKTEGAAMKQELEDLKRRYAAMQRRTKLATTTLERTRQDAAALGVADAVDLALG</sequence>
<dbReference type="EMBL" id="VLTN01000003">
    <property type="protein sequence ID" value="KAA0156563.1"/>
    <property type="molecule type" value="Genomic_DNA"/>
</dbReference>
<feature type="compositionally biased region" description="Basic and acidic residues" evidence="5">
    <location>
        <begin position="442"/>
        <end position="466"/>
    </location>
</feature>
<evidence type="ECO:0000313" key="7">
    <source>
        <dbReference type="EMBL" id="KAA0156563.1"/>
    </source>
</evidence>
<feature type="coiled-coil region" evidence="4">
    <location>
        <begin position="672"/>
        <end position="727"/>
    </location>
</feature>
<proteinExistence type="predicted"/>
<dbReference type="PANTHER" id="PTHR15654">
    <property type="entry name" value="COILED-COIL DOMAIN-CONTAINING PROTEIN 113-RELATED"/>
    <property type="match status" value="1"/>
</dbReference>
<keyword evidence="2 4" id="KW-0175">Coiled coil</keyword>
<protein>
    <recommendedName>
        <fullName evidence="6">CCDC113/CCDC96 coiled-coil domain-containing protein</fullName>
    </recommendedName>
</protein>
<evidence type="ECO:0000256" key="4">
    <source>
        <dbReference type="SAM" id="Coils"/>
    </source>
</evidence>
<organism evidence="7 8">
    <name type="scientific">Cafeteria roenbergensis</name>
    <name type="common">Marine flagellate</name>
    <dbReference type="NCBI Taxonomy" id="33653"/>
    <lineage>
        <taxon>Eukaryota</taxon>
        <taxon>Sar</taxon>
        <taxon>Stramenopiles</taxon>
        <taxon>Bigyra</taxon>
        <taxon>Opalozoa</taxon>
        <taxon>Bicosoecida</taxon>
        <taxon>Cafeteriaceae</taxon>
        <taxon>Cafeteria</taxon>
    </lineage>
</organism>
<comment type="caution">
    <text evidence="7">The sequence shown here is derived from an EMBL/GenBank/DDBJ whole genome shotgun (WGS) entry which is preliminary data.</text>
</comment>